<keyword evidence="4" id="KW-1185">Reference proteome</keyword>
<dbReference type="Pfam" id="PF01266">
    <property type="entry name" value="DAO"/>
    <property type="match status" value="1"/>
</dbReference>
<dbReference type="RefSeq" id="WP_097106153.1">
    <property type="nucleotide sequence ID" value="NZ_OCPC01000001.1"/>
</dbReference>
<feature type="domain" description="FAD dependent oxidoreductase" evidence="2">
    <location>
        <begin position="37"/>
        <end position="384"/>
    </location>
</feature>
<dbReference type="Proteomes" id="UP000219465">
    <property type="component" value="Unassembled WGS sequence"/>
</dbReference>
<organism evidence="3 4">
    <name type="scientific">Hoeflea halophila</name>
    <dbReference type="NCBI Taxonomy" id="714899"/>
    <lineage>
        <taxon>Bacteria</taxon>
        <taxon>Pseudomonadati</taxon>
        <taxon>Pseudomonadota</taxon>
        <taxon>Alphaproteobacteria</taxon>
        <taxon>Hyphomicrobiales</taxon>
        <taxon>Rhizobiaceae</taxon>
        <taxon>Hoeflea</taxon>
    </lineage>
</organism>
<dbReference type="AlphaFoldDB" id="A0A286IAZ6"/>
<dbReference type="InterPro" id="IPR036188">
    <property type="entry name" value="FAD/NAD-bd_sf"/>
</dbReference>
<dbReference type="InterPro" id="IPR006076">
    <property type="entry name" value="FAD-dep_OxRdtase"/>
</dbReference>
<evidence type="ECO:0000256" key="1">
    <source>
        <dbReference type="ARBA" id="ARBA00023002"/>
    </source>
</evidence>
<dbReference type="PANTHER" id="PTHR13847">
    <property type="entry name" value="SARCOSINE DEHYDROGENASE-RELATED"/>
    <property type="match status" value="1"/>
</dbReference>
<reference evidence="4" key="1">
    <citation type="submission" date="2017-08" db="EMBL/GenBank/DDBJ databases">
        <authorList>
            <person name="Varghese N."/>
            <person name="Submissions S."/>
        </authorList>
    </citation>
    <scope>NUCLEOTIDE SEQUENCE [LARGE SCALE GENOMIC DNA]</scope>
    <source>
        <strain evidence="4">KCTC 23107</strain>
    </source>
</reference>
<protein>
    <submittedName>
        <fullName evidence="3">Glycine/D-amino acid oxidase-like deaminating enzyme</fullName>
    </submittedName>
</protein>
<proteinExistence type="predicted"/>
<evidence type="ECO:0000313" key="3">
    <source>
        <dbReference type="EMBL" id="SOE16484.1"/>
    </source>
</evidence>
<dbReference type="PANTHER" id="PTHR13847:SF281">
    <property type="entry name" value="FAD DEPENDENT OXIDOREDUCTASE DOMAIN-CONTAINING PROTEIN"/>
    <property type="match status" value="1"/>
</dbReference>
<gene>
    <name evidence="3" type="ORF">SAMN05877838_1353</name>
</gene>
<dbReference type="Gene3D" id="3.30.9.10">
    <property type="entry name" value="D-Amino Acid Oxidase, subunit A, domain 2"/>
    <property type="match status" value="1"/>
</dbReference>
<keyword evidence="1" id="KW-0560">Oxidoreductase</keyword>
<evidence type="ECO:0000313" key="4">
    <source>
        <dbReference type="Proteomes" id="UP000219465"/>
    </source>
</evidence>
<dbReference type="GO" id="GO:0016491">
    <property type="term" value="F:oxidoreductase activity"/>
    <property type="evidence" value="ECO:0007669"/>
    <property type="project" value="UniProtKB-KW"/>
</dbReference>
<sequence>MTDDSECFSADFKPVPYWWDASPRHPDDLSKLPATADVAIIGSGYTGLHAAVQTARSGLETVVVDAEAAGFGCSTRNGGQISTSVKPSYSTLCQRYGEALAVRILREGQASLHHVRDFVAEEAIDCSFDEVGRFHGAHTARQYDKLVREAEHRHPGFETGAFMVPRDRLHSELGTDAYHGGIVFPRHSSIDPGKYHAGLIGVARTAGAKIISQCRVNDLERGPLGFELSTDKGRIRAGKVIIATNGYTGPLTPWQQRRVIPIGSYVIATEEIPAETMDRLFPTNRILSDTRKLVYYYRPSPDRKRILFGGRVSLQETDPRKSGPKLLAELVRLFPDLKGTRISHSWAGIVAFTFDTLMHCGEDNNLFYAMGYCGSGVGMAGYLGSKLGRAAAGVDTDLGAFSEIPFRTRPFYTGNPWFLAPSVAAYRLRDRFGI</sequence>
<name>A0A286IAZ6_9HYPH</name>
<accession>A0A286IAZ6</accession>
<dbReference type="OrthoDB" id="9814969at2"/>
<dbReference type="GO" id="GO:0005737">
    <property type="term" value="C:cytoplasm"/>
    <property type="evidence" value="ECO:0007669"/>
    <property type="project" value="TreeGrafter"/>
</dbReference>
<dbReference type="EMBL" id="OCPC01000001">
    <property type="protein sequence ID" value="SOE16484.1"/>
    <property type="molecule type" value="Genomic_DNA"/>
</dbReference>
<dbReference type="Gene3D" id="3.50.50.60">
    <property type="entry name" value="FAD/NAD(P)-binding domain"/>
    <property type="match status" value="1"/>
</dbReference>
<evidence type="ECO:0000259" key="2">
    <source>
        <dbReference type="Pfam" id="PF01266"/>
    </source>
</evidence>
<dbReference type="SUPFAM" id="SSF51905">
    <property type="entry name" value="FAD/NAD(P)-binding domain"/>
    <property type="match status" value="1"/>
</dbReference>